<proteinExistence type="predicted"/>
<keyword evidence="2" id="KW-1185">Reference proteome</keyword>
<name>A0AAN7Z4K0_9PEZI</name>
<organism evidence="1 2">
    <name type="scientific">Xylaria bambusicola</name>
    <dbReference type="NCBI Taxonomy" id="326684"/>
    <lineage>
        <taxon>Eukaryota</taxon>
        <taxon>Fungi</taxon>
        <taxon>Dikarya</taxon>
        <taxon>Ascomycota</taxon>
        <taxon>Pezizomycotina</taxon>
        <taxon>Sordariomycetes</taxon>
        <taxon>Xylariomycetidae</taxon>
        <taxon>Xylariales</taxon>
        <taxon>Xylariaceae</taxon>
        <taxon>Xylaria</taxon>
    </lineage>
</organism>
<reference evidence="1 2" key="1">
    <citation type="submission" date="2023-10" db="EMBL/GenBank/DDBJ databases">
        <title>Draft genome sequence of Xylaria bambusicola isolate GMP-LS, the root and basal stem rot pathogen of sugarcane in Indonesia.</title>
        <authorList>
            <person name="Selvaraj P."/>
            <person name="Muralishankar V."/>
            <person name="Muruganantham S."/>
            <person name="Sp S."/>
            <person name="Haryani S."/>
            <person name="Lau K.J.X."/>
            <person name="Naqvi N.I."/>
        </authorList>
    </citation>
    <scope>NUCLEOTIDE SEQUENCE [LARGE SCALE GENOMIC DNA]</scope>
    <source>
        <strain evidence="1">GMP-LS</strain>
    </source>
</reference>
<dbReference type="Proteomes" id="UP001305414">
    <property type="component" value="Unassembled WGS sequence"/>
</dbReference>
<accession>A0AAN7Z4K0</accession>
<sequence length="89" mass="9855">MATLWDARVCRIVGFRLRYIWQPTVRLHDGRYGKEDKVLPFADEQIIFLVVASGDGEFCTGASGHADILFQLPPGLDQLDGAVYGNVTS</sequence>
<dbReference type="EMBL" id="JAWHQM010000011">
    <property type="protein sequence ID" value="KAK5629492.1"/>
    <property type="molecule type" value="Genomic_DNA"/>
</dbReference>
<evidence type="ECO:0000313" key="2">
    <source>
        <dbReference type="Proteomes" id="UP001305414"/>
    </source>
</evidence>
<comment type="caution">
    <text evidence="1">The sequence shown here is derived from an EMBL/GenBank/DDBJ whole genome shotgun (WGS) entry which is preliminary data.</text>
</comment>
<protein>
    <submittedName>
        <fullName evidence="1">Uncharacterized protein</fullName>
    </submittedName>
</protein>
<dbReference type="AlphaFoldDB" id="A0AAN7Z4K0"/>
<evidence type="ECO:0000313" key="1">
    <source>
        <dbReference type="EMBL" id="KAK5629492.1"/>
    </source>
</evidence>
<gene>
    <name evidence="1" type="ORF">RRF57_005207</name>
</gene>